<keyword evidence="1" id="KW-0805">Transcription regulation</keyword>
<keyword evidence="3" id="KW-0804">Transcription</keyword>
<gene>
    <name evidence="4" type="ORF">XaplCFBP3122_02265</name>
</gene>
<dbReference type="RefSeq" id="WP_005914557.1">
    <property type="nucleotide sequence ID" value="NZ_MIGV01000002.1"/>
</dbReference>
<reference evidence="4 5" key="1">
    <citation type="submission" date="2016-08" db="EMBL/GenBank/DDBJ databases">
        <title>Evolution of the type three secretion system and type three effector repertoires in Xanthomonas.</title>
        <authorList>
            <person name="Merda D."/>
            <person name="Briand M."/>
            <person name="Bosis E."/>
            <person name="Rousseau C."/>
            <person name="Portier P."/>
            <person name="Jacques M.-A."/>
            <person name="Fischer-Le Saux M."/>
        </authorList>
    </citation>
    <scope>NUCLEOTIDE SEQUENCE [LARGE SCALE GENOMIC DNA]</scope>
    <source>
        <strain evidence="4 5">CFBP 3122</strain>
    </source>
</reference>
<dbReference type="SUPFAM" id="SSF47413">
    <property type="entry name" value="lambda repressor-like DNA-binding domains"/>
    <property type="match status" value="1"/>
</dbReference>
<dbReference type="Gene3D" id="1.10.260.40">
    <property type="entry name" value="lambda repressor-like DNA-binding domains"/>
    <property type="match status" value="1"/>
</dbReference>
<dbReference type="InterPro" id="IPR052359">
    <property type="entry name" value="HTH-type_reg/antitoxin"/>
</dbReference>
<evidence type="ECO:0000313" key="4">
    <source>
        <dbReference type="EMBL" id="PPT78144.1"/>
    </source>
</evidence>
<dbReference type="PANTHER" id="PTHR36511">
    <property type="entry name" value="MERR FAMILY BACTERIAL REGULATORY PROTEIN"/>
    <property type="match status" value="1"/>
</dbReference>
<proteinExistence type="predicted"/>
<evidence type="ECO:0000313" key="5">
    <source>
        <dbReference type="Proteomes" id="UP000238270"/>
    </source>
</evidence>
<protein>
    <submittedName>
        <fullName evidence="4">Transcriptional regulator</fullName>
    </submittedName>
</protein>
<dbReference type="Proteomes" id="UP000238270">
    <property type="component" value="Unassembled WGS sequence"/>
</dbReference>
<dbReference type="InterPro" id="IPR010982">
    <property type="entry name" value="Lambda_DNA-bd_dom_sf"/>
</dbReference>
<evidence type="ECO:0000256" key="3">
    <source>
        <dbReference type="ARBA" id="ARBA00023163"/>
    </source>
</evidence>
<comment type="caution">
    <text evidence="4">The sequence shown here is derived from an EMBL/GenBank/DDBJ whole genome shotgun (WGS) entry which is preliminary data.</text>
</comment>
<dbReference type="GO" id="GO:0003677">
    <property type="term" value="F:DNA binding"/>
    <property type="evidence" value="ECO:0007669"/>
    <property type="project" value="UniProtKB-KW"/>
</dbReference>
<keyword evidence="2" id="KW-0238">DNA-binding</keyword>
<sequence>MTIQNSAAMRSGLDHTDGRLIRKVTLRSDKVEVPDLPDLTAEELVEIRNGLRMSRAVFAKYLRTNARTLEGWEQGRARPNAQAVTLIRLVKKHPETVEYLAALS</sequence>
<dbReference type="InterPro" id="IPR001387">
    <property type="entry name" value="Cro/C1-type_HTH"/>
</dbReference>
<evidence type="ECO:0000256" key="2">
    <source>
        <dbReference type="ARBA" id="ARBA00023125"/>
    </source>
</evidence>
<dbReference type="AlphaFoldDB" id="A0A2S6Z8T8"/>
<name>A0A2S6Z8T8_9XANT</name>
<dbReference type="CDD" id="cd00093">
    <property type="entry name" value="HTH_XRE"/>
    <property type="match status" value="1"/>
</dbReference>
<organism evidence="4 5">
    <name type="scientific">Xanthomonas arboricola pv. populi</name>
    <dbReference type="NCBI Taxonomy" id="487823"/>
    <lineage>
        <taxon>Bacteria</taxon>
        <taxon>Pseudomonadati</taxon>
        <taxon>Pseudomonadota</taxon>
        <taxon>Gammaproteobacteria</taxon>
        <taxon>Lysobacterales</taxon>
        <taxon>Lysobacteraceae</taxon>
        <taxon>Xanthomonas</taxon>
    </lineage>
</organism>
<dbReference type="PANTHER" id="PTHR36511:SF3">
    <property type="entry name" value="ANTITOXIN HIGA-2"/>
    <property type="match status" value="1"/>
</dbReference>
<dbReference type="EMBL" id="MIGV01000002">
    <property type="protein sequence ID" value="PPT78144.1"/>
    <property type="molecule type" value="Genomic_DNA"/>
</dbReference>
<evidence type="ECO:0000256" key="1">
    <source>
        <dbReference type="ARBA" id="ARBA00023015"/>
    </source>
</evidence>
<accession>A0A2S6Z8T8</accession>